<feature type="domain" description="D-isomer specific 2-hydroxyacid dehydrogenase NAD-binding" evidence="5">
    <location>
        <begin position="110"/>
        <end position="288"/>
    </location>
</feature>
<dbReference type="EMBL" id="JAFBEC010000001">
    <property type="protein sequence ID" value="MBM7631232.1"/>
    <property type="molecule type" value="Genomic_DNA"/>
</dbReference>
<dbReference type="SUPFAM" id="SSF51735">
    <property type="entry name" value="NAD(P)-binding Rossmann-fold domains"/>
    <property type="match status" value="1"/>
</dbReference>
<dbReference type="InterPro" id="IPR029753">
    <property type="entry name" value="D-isomer_DH_CS"/>
</dbReference>
<evidence type="ECO:0000259" key="4">
    <source>
        <dbReference type="Pfam" id="PF00389"/>
    </source>
</evidence>
<dbReference type="RefSeq" id="WP_204695401.1">
    <property type="nucleotide sequence ID" value="NZ_JAFBEC010000001.1"/>
</dbReference>
<dbReference type="EC" id="1.1.1.215" evidence="6"/>
<dbReference type="InterPro" id="IPR029752">
    <property type="entry name" value="D-isomer_DH_CS1"/>
</dbReference>
<dbReference type="InterPro" id="IPR036291">
    <property type="entry name" value="NAD(P)-bd_dom_sf"/>
</dbReference>
<reference evidence="6 7" key="1">
    <citation type="submission" date="2021-01" db="EMBL/GenBank/DDBJ databases">
        <title>Genomic Encyclopedia of Type Strains, Phase IV (KMG-IV): sequencing the most valuable type-strain genomes for metagenomic binning, comparative biology and taxonomic classification.</title>
        <authorList>
            <person name="Goeker M."/>
        </authorList>
    </citation>
    <scope>NUCLEOTIDE SEQUENCE [LARGE SCALE GENOMIC DNA]</scope>
    <source>
        <strain evidence="6 7">DSM 25540</strain>
    </source>
</reference>
<keyword evidence="7" id="KW-1185">Reference proteome</keyword>
<dbReference type="SUPFAM" id="SSF52283">
    <property type="entry name" value="Formate/glycerate dehydrogenase catalytic domain-like"/>
    <property type="match status" value="1"/>
</dbReference>
<dbReference type="Gene3D" id="3.40.50.720">
    <property type="entry name" value="NAD(P)-binding Rossmann-like Domain"/>
    <property type="match status" value="2"/>
</dbReference>
<dbReference type="PROSITE" id="PS00065">
    <property type="entry name" value="D_2_HYDROXYACID_DH_1"/>
    <property type="match status" value="1"/>
</dbReference>
<accession>A0ABS2P7H0</accession>
<dbReference type="InterPro" id="IPR006140">
    <property type="entry name" value="D-isomer_DH_NAD-bd"/>
</dbReference>
<dbReference type="Pfam" id="PF00389">
    <property type="entry name" value="2-Hacid_dh"/>
    <property type="match status" value="1"/>
</dbReference>
<dbReference type="GO" id="GO:0008873">
    <property type="term" value="F:gluconate 2-dehydrogenase activity"/>
    <property type="evidence" value="ECO:0007669"/>
    <property type="project" value="UniProtKB-EC"/>
</dbReference>
<dbReference type="CDD" id="cd05301">
    <property type="entry name" value="GDH"/>
    <property type="match status" value="1"/>
</dbReference>
<comment type="similarity">
    <text evidence="1 3">Belongs to the D-isomer specific 2-hydroxyacid dehydrogenase family.</text>
</comment>
<dbReference type="PROSITE" id="PS00671">
    <property type="entry name" value="D_2_HYDROXYACID_DH_3"/>
    <property type="match status" value="1"/>
</dbReference>
<name>A0ABS2P7H0_9BACL</name>
<dbReference type="PANTHER" id="PTHR10996:SF283">
    <property type="entry name" value="GLYOXYLATE_HYDROXYPYRUVATE REDUCTASE B"/>
    <property type="match status" value="1"/>
</dbReference>
<dbReference type="InterPro" id="IPR006139">
    <property type="entry name" value="D-isomer_2_OHA_DH_cat_dom"/>
</dbReference>
<keyword evidence="2 3" id="KW-0560">Oxidoreductase</keyword>
<gene>
    <name evidence="6" type="ORF">JOD17_000323</name>
</gene>
<protein>
    <submittedName>
        <fullName evidence="6">Gluconate 2-dehydrogenase</fullName>
        <ecNumber evidence="6">1.1.1.215</ecNumber>
    </submittedName>
</protein>
<organism evidence="6 7">
    <name type="scientific">Geomicrobium sediminis</name>
    <dbReference type="NCBI Taxonomy" id="1347788"/>
    <lineage>
        <taxon>Bacteria</taxon>
        <taxon>Bacillati</taxon>
        <taxon>Bacillota</taxon>
        <taxon>Bacilli</taxon>
        <taxon>Bacillales</taxon>
        <taxon>Geomicrobium</taxon>
    </lineage>
</organism>
<sequence length="328" mass="36666">MKPYVYIGHPIEKETEAYIAKHCHYKIWNEENEKVPEVVLKQELKHADGAMLTATKVTDEIVRDANQLKVISTVSVGYDQFDVDVLSKHGIYGTHTPYVLDDTVADLIFGILLSASRRIGELHHYVKKGKWTIEPDSAFYGQDVHHKTLGIVGMGRIGEKIVRRAKLGFEMDIVYHNRSRKPEIEEQYDVSYVELEELLKTADFVLLMVPLTDETVKLIGANELSLMKSTAVLINGARGPVIDEGALVQALKNKDIFSAALDVFETEPLPSDHPFLQLDNVTLTPHIGSATLATTRAMEMRAAENVVQGALGNVPRDVIPELKSRNRV</sequence>
<proteinExistence type="inferred from homology"/>
<feature type="domain" description="D-isomer specific 2-hydroxyacid dehydrogenase catalytic" evidence="4">
    <location>
        <begin position="9"/>
        <end position="318"/>
    </location>
</feature>
<evidence type="ECO:0000256" key="3">
    <source>
        <dbReference type="RuleBase" id="RU003719"/>
    </source>
</evidence>
<dbReference type="InterPro" id="IPR050223">
    <property type="entry name" value="D-isomer_2-hydroxyacid_DH"/>
</dbReference>
<evidence type="ECO:0000313" key="7">
    <source>
        <dbReference type="Proteomes" id="UP000741863"/>
    </source>
</evidence>
<evidence type="ECO:0000259" key="5">
    <source>
        <dbReference type="Pfam" id="PF02826"/>
    </source>
</evidence>
<dbReference type="PANTHER" id="PTHR10996">
    <property type="entry name" value="2-HYDROXYACID DEHYDROGENASE-RELATED"/>
    <property type="match status" value="1"/>
</dbReference>
<comment type="caution">
    <text evidence="6">The sequence shown here is derived from an EMBL/GenBank/DDBJ whole genome shotgun (WGS) entry which is preliminary data.</text>
</comment>
<dbReference type="Proteomes" id="UP000741863">
    <property type="component" value="Unassembled WGS sequence"/>
</dbReference>
<evidence type="ECO:0000256" key="2">
    <source>
        <dbReference type="ARBA" id="ARBA00023002"/>
    </source>
</evidence>
<evidence type="ECO:0000313" key="6">
    <source>
        <dbReference type="EMBL" id="MBM7631232.1"/>
    </source>
</evidence>
<evidence type="ECO:0000256" key="1">
    <source>
        <dbReference type="ARBA" id="ARBA00005854"/>
    </source>
</evidence>
<dbReference type="Pfam" id="PF02826">
    <property type="entry name" value="2-Hacid_dh_C"/>
    <property type="match status" value="1"/>
</dbReference>